<dbReference type="InterPro" id="IPR036390">
    <property type="entry name" value="WH_DNA-bd_sf"/>
</dbReference>
<evidence type="ECO:0000256" key="5">
    <source>
        <dbReference type="ARBA" id="ARBA00023172"/>
    </source>
</evidence>
<dbReference type="EMBL" id="STGY01000056">
    <property type="protein sequence ID" value="THV40593.1"/>
    <property type="molecule type" value="Genomic_DNA"/>
</dbReference>
<dbReference type="GO" id="GO:0003700">
    <property type="term" value="F:DNA-binding transcription factor activity"/>
    <property type="evidence" value="ECO:0007669"/>
    <property type="project" value="InterPro"/>
</dbReference>
<keyword evidence="3" id="KW-0238">DNA-binding</keyword>
<reference evidence="8 9" key="2">
    <citation type="submission" date="2019-05" db="EMBL/GenBank/DDBJ databases">
        <title>Glycomyces buryatensis sp. nov.</title>
        <authorList>
            <person name="Nikitina E."/>
        </authorList>
    </citation>
    <scope>NUCLEOTIDE SEQUENCE [LARGE SCALE GENOMIC DNA]</scope>
    <source>
        <strain evidence="8 9">18</strain>
    </source>
</reference>
<dbReference type="Pfam" id="PF00589">
    <property type="entry name" value="Phage_integrase"/>
    <property type="match status" value="1"/>
</dbReference>
<dbReference type="InterPro" id="IPR002104">
    <property type="entry name" value="Integrase_catalytic"/>
</dbReference>
<comment type="similarity">
    <text evidence="1">Belongs to the 'phage' integrase family.</text>
</comment>
<dbReference type="GO" id="GO:0006310">
    <property type="term" value="P:DNA recombination"/>
    <property type="evidence" value="ECO:0007669"/>
    <property type="project" value="UniProtKB-KW"/>
</dbReference>
<dbReference type="Pfam" id="PF00392">
    <property type="entry name" value="GntR"/>
    <property type="match status" value="1"/>
</dbReference>
<feature type="domain" description="Tyr recombinase" evidence="7">
    <location>
        <begin position="231"/>
        <end position="433"/>
    </location>
</feature>
<keyword evidence="9" id="KW-1185">Reference proteome</keyword>
<protein>
    <submittedName>
        <fullName evidence="8">GntR family transcriptional regulator</fullName>
    </submittedName>
</protein>
<reference evidence="9" key="1">
    <citation type="submission" date="2019-04" db="EMBL/GenBank/DDBJ databases">
        <title>Nocardioides xinjiangensis sp. nov.</title>
        <authorList>
            <person name="Liu S."/>
        </authorList>
    </citation>
    <scope>NUCLEOTIDE SEQUENCE [LARGE SCALE GENOMIC DNA]</scope>
    <source>
        <strain evidence="9">18</strain>
    </source>
</reference>
<dbReference type="PROSITE" id="PS50949">
    <property type="entry name" value="HTH_GNTR"/>
    <property type="match status" value="1"/>
</dbReference>
<dbReference type="Gene3D" id="1.10.443.10">
    <property type="entry name" value="Intergrase catalytic core"/>
    <property type="match status" value="1"/>
</dbReference>
<accession>A0A4S8Q885</accession>
<keyword evidence="4" id="KW-0804">Transcription</keyword>
<dbReference type="InterPro" id="IPR011010">
    <property type="entry name" value="DNA_brk_join_enz"/>
</dbReference>
<evidence type="ECO:0000313" key="9">
    <source>
        <dbReference type="Proteomes" id="UP000308760"/>
    </source>
</evidence>
<dbReference type="InterPro" id="IPR013762">
    <property type="entry name" value="Integrase-like_cat_sf"/>
</dbReference>
<dbReference type="SUPFAM" id="SSF56349">
    <property type="entry name" value="DNA breaking-rejoining enzymes"/>
    <property type="match status" value="1"/>
</dbReference>
<dbReference type="PANTHER" id="PTHR30349:SF41">
    <property type="entry name" value="INTEGRASE_RECOMBINASE PROTEIN MJ0367-RELATED"/>
    <property type="match status" value="1"/>
</dbReference>
<dbReference type="SMART" id="SM00345">
    <property type="entry name" value="HTH_GNTR"/>
    <property type="match status" value="1"/>
</dbReference>
<evidence type="ECO:0000256" key="3">
    <source>
        <dbReference type="ARBA" id="ARBA00023125"/>
    </source>
</evidence>
<dbReference type="GO" id="GO:0015074">
    <property type="term" value="P:DNA integration"/>
    <property type="evidence" value="ECO:0007669"/>
    <property type="project" value="InterPro"/>
</dbReference>
<dbReference type="InterPro" id="IPR036388">
    <property type="entry name" value="WH-like_DNA-bd_sf"/>
</dbReference>
<evidence type="ECO:0000256" key="4">
    <source>
        <dbReference type="ARBA" id="ARBA00023163"/>
    </source>
</evidence>
<dbReference type="Proteomes" id="UP000308760">
    <property type="component" value="Unassembled WGS sequence"/>
</dbReference>
<organism evidence="8 9">
    <name type="scientific">Glycomyces buryatensis</name>
    <dbReference type="NCBI Taxonomy" id="2570927"/>
    <lineage>
        <taxon>Bacteria</taxon>
        <taxon>Bacillati</taxon>
        <taxon>Actinomycetota</taxon>
        <taxon>Actinomycetes</taxon>
        <taxon>Glycomycetales</taxon>
        <taxon>Glycomycetaceae</taxon>
        <taxon>Glycomyces</taxon>
    </lineage>
</organism>
<dbReference type="PROSITE" id="PS51898">
    <property type="entry name" value="TYR_RECOMBINASE"/>
    <property type="match status" value="1"/>
</dbReference>
<evidence type="ECO:0000259" key="6">
    <source>
        <dbReference type="PROSITE" id="PS50949"/>
    </source>
</evidence>
<name>A0A4S8Q885_9ACTN</name>
<dbReference type="OrthoDB" id="4326943at2"/>
<sequence>MERTCLRSFHMTEKFKPIRDRGSIEELPSGSLRVTVYAGTDKRTGARNNLTETVQVPKNAAVKTRREAWKRAEQIKQGFIAQVDARRHPRTNATVNELLDKYLELPPAQRKRKVEPETIEDDKARARNHIRPIIGDVKIADLDAEIFDSFYGELLRCRRHCRRGERLVDHRTALLHECDDRCKAHQCRPLADDTVRRIHTVLSGALTRAVRWKWLAVNPIALADPPAAPPPDPNPPTSEEIGRLINAAWHSDPEWGLLIWMAVRTGARRGEICAWSWDRLDLDVGVLRIETAISESDDGQMREKDTKTHRKRRVALTEFDIQLLRAYRNHRERQAEALGATIAPNGRIFSPDPDCASWHRPSTLTQRFGRLRDRLGIKATLKETRHFAATELIAAGVDVRTVAGILGHGGGGTTTLRVYAAHRSESAQRAADLTGMRMPSIPAAARQMLTAEPAPVVPEEPTEPYEHIARDLLGAIRAGIIASGDRLPPQKALAERYEVAPSTAHRALQLLIDDGLVRAARGVPACVVDDVDSHLKKILL</sequence>
<dbReference type="CDD" id="cd07377">
    <property type="entry name" value="WHTH_GntR"/>
    <property type="match status" value="1"/>
</dbReference>
<comment type="caution">
    <text evidence="8">The sequence shown here is derived from an EMBL/GenBank/DDBJ whole genome shotgun (WGS) entry which is preliminary data.</text>
</comment>
<dbReference type="Gene3D" id="1.10.150.130">
    <property type="match status" value="1"/>
</dbReference>
<evidence type="ECO:0000259" key="7">
    <source>
        <dbReference type="PROSITE" id="PS51898"/>
    </source>
</evidence>
<keyword evidence="5" id="KW-0233">DNA recombination</keyword>
<dbReference type="GO" id="GO:0003677">
    <property type="term" value="F:DNA binding"/>
    <property type="evidence" value="ECO:0007669"/>
    <property type="project" value="UniProtKB-KW"/>
</dbReference>
<dbReference type="CDD" id="cd01189">
    <property type="entry name" value="INT_ICEBs1_C_like"/>
    <property type="match status" value="1"/>
</dbReference>
<dbReference type="Gene3D" id="1.10.10.10">
    <property type="entry name" value="Winged helix-like DNA-binding domain superfamily/Winged helix DNA-binding domain"/>
    <property type="match status" value="1"/>
</dbReference>
<gene>
    <name evidence="8" type="ORF">FAB82_15120</name>
</gene>
<dbReference type="InterPro" id="IPR000524">
    <property type="entry name" value="Tscrpt_reg_HTH_GntR"/>
</dbReference>
<dbReference type="InterPro" id="IPR010998">
    <property type="entry name" value="Integrase_recombinase_N"/>
</dbReference>
<evidence type="ECO:0000256" key="2">
    <source>
        <dbReference type="ARBA" id="ARBA00023015"/>
    </source>
</evidence>
<proteinExistence type="inferred from homology"/>
<evidence type="ECO:0000256" key="1">
    <source>
        <dbReference type="ARBA" id="ARBA00008857"/>
    </source>
</evidence>
<evidence type="ECO:0000313" key="8">
    <source>
        <dbReference type="EMBL" id="THV40593.1"/>
    </source>
</evidence>
<dbReference type="InterPro" id="IPR050090">
    <property type="entry name" value="Tyrosine_recombinase_XerCD"/>
</dbReference>
<keyword evidence="2" id="KW-0805">Transcription regulation</keyword>
<dbReference type="PANTHER" id="PTHR30349">
    <property type="entry name" value="PHAGE INTEGRASE-RELATED"/>
    <property type="match status" value="1"/>
</dbReference>
<dbReference type="AlphaFoldDB" id="A0A4S8Q885"/>
<feature type="domain" description="HTH gntR-type" evidence="6">
    <location>
        <begin position="462"/>
        <end position="531"/>
    </location>
</feature>
<dbReference type="SUPFAM" id="SSF46785">
    <property type="entry name" value="Winged helix' DNA-binding domain"/>
    <property type="match status" value="1"/>
</dbReference>